<sequence length="280" mass="30227">MALYWGFVVALVALNLGFSEAQSSITSTVASSNMTTTAVATSTNTPVGGGSASSVSSVAPVSTTTQIVATTTQIIATTTQTVATTTTTVVPTSSTSSPTAFYTYLIVSFKSSKCPEEEDTSLKSKFESFFKNDMFDFKNTTFNVIREPACQFNFTFTFGPNLKLYNIREVFEDKLKRINNTVGTLRLTDIVAHVNVPGVTLGDFKDLAEVCKKICCDGGPGGNITLTKNCKPPDKCSNYNLKVVVPKCWDVCSSVCSGVPMYKISLFVLLLGVFINWFPK</sequence>
<accession>A0A6P8HSZ1</accession>
<dbReference type="Proteomes" id="UP000515163">
    <property type="component" value="Unplaced"/>
</dbReference>
<dbReference type="RefSeq" id="XP_031558338.1">
    <property type="nucleotide sequence ID" value="XM_031702478.1"/>
</dbReference>
<dbReference type="KEGG" id="aten:116294816"/>
<organism evidence="2 3">
    <name type="scientific">Actinia tenebrosa</name>
    <name type="common">Australian red waratah sea anemone</name>
    <dbReference type="NCBI Taxonomy" id="6105"/>
    <lineage>
        <taxon>Eukaryota</taxon>
        <taxon>Metazoa</taxon>
        <taxon>Cnidaria</taxon>
        <taxon>Anthozoa</taxon>
        <taxon>Hexacorallia</taxon>
        <taxon>Actiniaria</taxon>
        <taxon>Actiniidae</taxon>
        <taxon>Actinia</taxon>
    </lineage>
</organism>
<evidence type="ECO:0000256" key="1">
    <source>
        <dbReference type="SAM" id="SignalP"/>
    </source>
</evidence>
<name>A0A6P8HSZ1_ACTTE</name>
<dbReference type="GeneID" id="116294816"/>
<dbReference type="InParanoid" id="A0A6P8HSZ1"/>
<feature type="signal peptide" evidence="1">
    <location>
        <begin position="1"/>
        <end position="21"/>
    </location>
</feature>
<keyword evidence="1" id="KW-0732">Signal</keyword>
<feature type="chain" id="PRO_5027710154" evidence="1">
    <location>
        <begin position="22"/>
        <end position="280"/>
    </location>
</feature>
<keyword evidence="2" id="KW-1185">Reference proteome</keyword>
<evidence type="ECO:0000313" key="2">
    <source>
        <dbReference type="Proteomes" id="UP000515163"/>
    </source>
</evidence>
<evidence type="ECO:0000313" key="3">
    <source>
        <dbReference type="RefSeq" id="XP_031558338.1"/>
    </source>
</evidence>
<protein>
    <submittedName>
        <fullName evidence="3">Integumentary mucin C.1-like</fullName>
    </submittedName>
</protein>
<reference evidence="3" key="1">
    <citation type="submission" date="2025-08" db="UniProtKB">
        <authorList>
            <consortium name="RefSeq"/>
        </authorList>
    </citation>
    <scope>IDENTIFICATION</scope>
</reference>
<proteinExistence type="predicted"/>
<gene>
    <name evidence="3" type="primary">LOC116294816</name>
</gene>
<dbReference type="AlphaFoldDB" id="A0A6P8HSZ1"/>